<dbReference type="Proteomes" id="UP000527616">
    <property type="component" value="Unassembled WGS sequence"/>
</dbReference>
<dbReference type="EMBL" id="JACBZS010000001">
    <property type="protein sequence ID" value="NYI71967.1"/>
    <property type="molecule type" value="Genomic_DNA"/>
</dbReference>
<sequence length="147" mass="15251">MDRTPRTGRISRLAPIALAVLGALFIGAIGLAYLFAPSAIAPGFGFAVVPAAEGYFQVKGIRDPASGLAIIALLATGHRRALGVLMIVMATIPAGDALNVALHGGDLMTAIFVHALTAALVIATGILLLRQRRAQREFQLSSARPSL</sequence>
<reference evidence="2 3" key="1">
    <citation type="submission" date="2020-07" db="EMBL/GenBank/DDBJ databases">
        <title>Sequencing the genomes of 1000 actinobacteria strains.</title>
        <authorList>
            <person name="Klenk H.-P."/>
        </authorList>
    </citation>
    <scope>NUCLEOTIDE SEQUENCE [LARGE SCALE GENOMIC DNA]</scope>
    <source>
        <strain evidence="2 3">DSM 103164</strain>
    </source>
</reference>
<evidence type="ECO:0008006" key="4">
    <source>
        <dbReference type="Google" id="ProtNLM"/>
    </source>
</evidence>
<evidence type="ECO:0000313" key="3">
    <source>
        <dbReference type="Proteomes" id="UP000527616"/>
    </source>
</evidence>
<dbReference type="AlphaFoldDB" id="A0A7Z0DAU3"/>
<keyword evidence="1" id="KW-0812">Transmembrane</keyword>
<keyword evidence="1" id="KW-0472">Membrane</keyword>
<keyword evidence="1" id="KW-1133">Transmembrane helix</keyword>
<proteinExistence type="predicted"/>
<feature type="transmembrane region" description="Helical" evidence="1">
    <location>
        <begin position="107"/>
        <end position="129"/>
    </location>
</feature>
<dbReference type="InterPro" id="IPR025363">
    <property type="entry name" value="DUF4267"/>
</dbReference>
<dbReference type="RefSeq" id="WP_179445725.1">
    <property type="nucleotide sequence ID" value="NZ_JACBZS010000001.1"/>
</dbReference>
<protein>
    <recommendedName>
        <fullName evidence="4">DUF4267 domain-containing protein</fullName>
    </recommendedName>
</protein>
<name>A0A7Z0DAU3_9ACTN</name>
<keyword evidence="3" id="KW-1185">Reference proteome</keyword>
<accession>A0A7Z0DAU3</accession>
<evidence type="ECO:0000256" key="1">
    <source>
        <dbReference type="SAM" id="Phobius"/>
    </source>
</evidence>
<dbReference type="Pfam" id="PF14087">
    <property type="entry name" value="DUF4267"/>
    <property type="match status" value="1"/>
</dbReference>
<evidence type="ECO:0000313" key="2">
    <source>
        <dbReference type="EMBL" id="NYI71967.1"/>
    </source>
</evidence>
<feature type="transmembrane region" description="Helical" evidence="1">
    <location>
        <begin position="12"/>
        <end position="33"/>
    </location>
</feature>
<feature type="transmembrane region" description="Helical" evidence="1">
    <location>
        <begin position="68"/>
        <end position="95"/>
    </location>
</feature>
<organism evidence="2 3">
    <name type="scientific">Naumannella cuiyingiana</name>
    <dbReference type="NCBI Taxonomy" id="1347891"/>
    <lineage>
        <taxon>Bacteria</taxon>
        <taxon>Bacillati</taxon>
        <taxon>Actinomycetota</taxon>
        <taxon>Actinomycetes</taxon>
        <taxon>Propionibacteriales</taxon>
        <taxon>Propionibacteriaceae</taxon>
        <taxon>Naumannella</taxon>
    </lineage>
</organism>
<feature type="transmembrane region" description="Helical" evidence="1">
    <location>
        <begin position="39"/>
        <end position="56"/>
    </location>
</feature>
<gene>
    <name evidence="2" type="ORF">GGQ54_002527</name>
</gene>
<comment type="caution">
    <text evidence="2">The sequence shown here is derived from an EMBL/GenBank/DDBJ whole genome shotgun (WGS) entry which is preliminary data.</text>
</comment>